<evidence type="ECO:0000259" key="2">
    <source>
        <dbReference type="Pfam" id="PF00656"/>
    </source>
</evidence>
<evidence type="ECO:0000313" key="4">
    <source>
        <dbReference type="Proteomes" id="UP000601223"/>
    </source>
</evidence>
<dbReference type="PANTHER" id="PTHR48104">
    <property type="entry name" value="METACASPASE-4"/>
    <property type="match status" value="1"/>
</dbReference>
<dbReference type="RefSeq" id="WP_203750888.1">
    <property type="nucleotide sequence ID" value="NZ_BONF01000030.1"/>
</dbReference>
<evidence type="ECO:0000256" key="1">
    <source>
        <dbReference type="SAM" id="Phobius"/>
    </source>
</evidence>
<dbReference type="GO" id="GO:0006508">
    <property type="term" value="P:proteolysis"/>
    <property type="evidence" value="ECO:0007669"/>
    <property type="project" value="InterPro"/>
</dbReference>
<keyword evidence="1" id="KW-1133">Transmembrane helix</keyword>
<sequence length="862" mass="92527">MARNALLIGPRTGDLQGVGNDVQAMATALRAWDFGVTPCVGDDATRAGILAAYEQLIAEAEPDDAIVVFYSGHGGYCLPPEHERTASLPSRIQFIVPSDFDESQPGDFRGITDLELSGLLARLTERTRNVTVVLDCCHAAHMSRDPDRTVKALSVPASYALLSAHLDRVGRQDPDLRRRLAPEGNRDAVRVVACAPEQSAYEYAVAEGRSMGMLTEALTGALTEARDGGRTVSWATVVERVRSQVLTIMPTQRPEVEGPAQRLLFERTETDTVATLAVSAEGSRLRLAGALLLGVRPGDEFVVMPPDSTGPDERTKLGDVQVEKIVDGAAWGRFRPRQPDTAVPLGACAHRSRMAAPALPVRVPASDPRSADLVRAMGAATLVRVAEPDERADVEVRIDEAGALTVHDRVGPLHPASPPDAPGIARVVQDLKRLAQAHLLRRLAEEPGGGIATPLEIEFGVVRGGTAHPATPDRPLYLDEPIYVKVRNGGPDVVWVSLLDIGVAARITLLNTSSPSGVRVEPGGEYVFGRDDRTGELPGARLEWPAGLDRGSPRPETIVVLATSEPVDMRVLEQRGLVRDAARRGGSSLENFLDQLRTGLSRDVVPPAPSGLRFAVRTIDFELVPVLAPPGEEAVFQVDERPGVAGRFWRQRGAAPAAVAVRLSDLVVHHNRAFREADIRIDTVLTTAGPGGRPAYQAHTERFRDIRDGQRLPLDDLQVFHGPVDGYLDVAVWVSRDDRDSLALSDLLKQTLTDAELQAAMGQVGTLLVAAPQAAVAIAAVGAGAVIVNAAYRLLRGAHGNSIGLYRTTLLAGENFGVGRPAGRTAVRAQDFSFRYRVEEIAAPSVSPRQESGRDVKEGTRV</sequence>
<comment type="caution">
    <text evidence="3">The sequence shown here is derived from an EMBL/GenBank/DDBJ whole genome shotgun (WGS) entry which is preliminary data.</text>
</comment>
<keyword evidence="1" id="KW-0472">Membrane</keyword>
<gene>
    <name evidence="3" type="ORF">Cba03nite_50580</name>
</gene>
<dbReference type="SUPFAM" id="SSF52129">
    <property type="entry name" value="Caspase-like"/>
    <property type="match status" value="1"/>
</dbReference>
<accession>A0A8J3JV63</accession>
<dbReference type="InterPro" id="IPR050452">
    <property type="entry name" value="Metacaspase"/>
</dbReference>
<dbReference type="InterPro" id="IPR029030">
    <property type="entry name" value="Caspase-like_dom_sf"/>
</dbReference>
<feature type="domain" description="Peptidase C14 caspase" evidence="2">
    <location>
        <begin position="4"/>
        <end position="257"/>
    </location>
</feature>
<dbReference type="AlphaFoldDB" id="A0A8J3JV63"/>
<dbReference type="InterPro" id="IPR011600">
    <property type="entry name" value="Pept_C14_caspase"/>
</dbReference>
<dbReference type="Pfam" id="PF00656">
    <property type="entry name" value="Peptidase_C14"/>
    <property type="match status" value="1"/>
</dbReference>
<feature type="transmembrane region" description="Helical" evidence="1">
    <location>
        <begin position="774"/>
        <end position="795"/>
    </location>
</feature>
<name>A0A8J3JV63_9ACTN</name>
<proteinExistence type="predicted"/>
<dbReference type="Proteomes" id="UP000601223">
    <property type="component" value="Unassembled WGS sequence"/>
</dbReference>
<reference evidence="3 4" key="1">
    <citation type="submission" date="2021-01" db="EMBL/GenBank/DDBJ databases">
        <title>Whole genome shotgun sequence of Catellatospora bangladeshensis NBRC 107357.</title>
        <authorList>
            <person name="Komaki H."/>
            <person name="Tamura T."/>
        </authorList>
    </citation>
    <scope>NUCLEOTIDE SEQUENCE [LARGE SCALE GENOMIC DNA]</scope>
    <source>
        <strain evidence="3 4">NBRC 107357</strain>
    </source>
</reference>
<organism evidence="3 4">
    <name type="scientific">Catellatospora bangladeshensis</name>
    <dbReference type="NCBI Taxonomy" id="310355"/>
    <lineage>
        <taxon>Bacteria</taxon>
        <taxon>Bacillati</taxon>
        <taxon>Actinomycetota</taxon>
        <taxon>Actinomycetes</taxon>
        <taxon>Micromonosporales</taxon>
        <taxon>Micromonosporaceae</taxon>
        <taxon>Catellatospora</taxon>
    </lineage>
</organism>
<dbReference type="Gene3D" id="3.40.50.1460">
    <property type="match status" value="1"/>
</dbReference>
<keyword evidence="1" id="KW-0812">Transmembrane</keyword>
<evidence type="ECO:0000313" key="3">
    <source>
        <dbReference type="EMBL" id="GIF83709.1"/>
    </source>
</evidence>
<dbReference type="GO" id="GO:0004197">
    <property type="term" value="F:cysteine-type endopeptidase activity"/>
    <property type="evidence" value="ECO:0007669"/>
    <property type="project" value="InterPro"/>
</dbReference>
<dbReference type="EMBL" id="BONF01000030">
    <property type="protein sequence ID" value="GIF83709.1"/>
    <property type="molecule type" value="Genomic_DNA"/>
</dbReference>
<protein>
    <recommendedName>
        <fullName evidence="2">Peptidase C14 caspase domain-containing protein</fullName>
    </recommendedName>
</protein>
<keyword evidence="4" id="KW-1185">Reference proteome</keyword>
<dbReference type="GO" id="GO:0005737">
    <property type="term" value="C:cytoplasm"/>
    <property type="evidence" value="ECO:0007669"/>
    <property type="project" value="TreeGrafter"/>
</dbReference>
<dbReference type="PANTHER" id="PTHR48104:SF30">
    <property type="entry name" value="METACASPASE-1"/>
    <property type="match status" value="1"/>
</dbReference>